<dbReference type="InterPro" id="IPR001645">
    <property type="entry name" value="Folylpolyglutamate_synth"/>
</dbReference>
<name>A0A1G7RBZ8_9SPHI</name>
<dbReference type="SUPFAM" id="SSF53623">
    <property type="entry name" value="MurD-like peptide ligases, catalytic domain"/>
    <property type="match status" value="1"/>
</dbReference>
<dbReference type="EMBL" id="FNCG01000002">
    <property type="protein sequence ID" value="SDG08298.1"/>
    <property type="molecule type" value="Genomic_DNA"/>
</dbReference>
<comment type="similarity">
    <text evidence="5 22">Belongs to the folylpolyglutamate synthase family.</text>
</comment>
<feature type="domain" description="Mur ligase C-terminal" evidence="23">
    <location>
        <begin position="325"/>
        <end position="442"/>
    </location>
</feature>
<dbReference type="InterPro" id="IPR013221">
    <property type="entry name" value="Mur_ligase_cen"/>
</dbReference>
<evidence type="ECO:0000256" key="21">
    <source>
        <dbReference type="ARBA" id="ARBA00049161"/>
    </source>
</evidence>
<dbReference type="InterPro" id="IPR036615">
    <property type="entry name" value="Mur_ligase_C_dom_sf"/>
</dbReference>
<evidence type="ECO:0000256" key="20">
    <source>
        <dbReference type="ARBA" id="ARBA00049035"/>
    </source>
</evidence>
<dbReference type="Proteomes" id="UP000199705">
    <property type="component" value="Unassembled WGS sequence"/>
</dbReference>
<evidence type="ECO:0000256" key="10">
    <source>
        <dbReference type="ARBA" id="ARBA00022723"/>
    </source>
</evidence>
<protein>
    <recommendedName>
        <fullName evidence="8">Dihydrofolate synthase/folylpolyglutamate synthase</fullName>
        <ecNumber evidence="6">6.3.2.12</ecNumber>
        <ecNumber evidence="7">6.3.2.17</ecNumber>
    </recommendedName>
    <alternativeName>
        <fullName evidence="17">Folylpoly-gamma-glutamate synthetase-dihydrofolate synthetase</fullName>
    </alternativeName>
    <alternativeName>
        <fullName evidence="15">Folylpolyglutamate synthetase</fullName>
    </alternativeName>
    <alternativeName>
        <fullName evidence="16">Tetrahydrofolylpolyglutamate synthase</fullName>
    </alternativeName>
</protein>
<comment type="catalytic activity">
    <reaction evidence="20">
        <text>(6R)-5,10-methylenetetrahydrofolyl-(gamma-L-Glu)(n) + L-glutamate + ATP = (6R)-5,10-methylenetetrahydrofolyl-(gamma-L-Glu)(n+1) + ADP + phosphate + H(+)</text>
        <dbReference type="Rhea" id="RHEA:51912"/>
        <dbReference type="Rhea" id="RHEA-COMP:13257"/>
        <dbReference type="Rhea" id="RHEA-COMP:13258"/>
        <dbReference type="ChEBI" id="CHEBI:15378"/>
        <dbReference type="ChEBI" id="CHEBI:29985"/>
        <dbReference type="ChEBI" id="CHEBI:30616"/>
        <dbReference type="ChEBI" id="CHEBI:43474"/>
        <dbReference type="ChEBI" id="CHEBI:136572"/>
        <dbReference type="ChEBI" id="CHEBI:456216"/>
        <dbReference type="EC" id="6.3.2.17"/>
    </reaction>
</comment>
<dbReference type="NCBIfam" id="TIGR01499">
    <property type="entry name" value="folC"/>
    <property type="match status" value="1"/>
</dbReference>
<evidence type="ECO:0000259" key="24">
    <source>
        <dbReference type="Pfam" id="PF08245"/>
    </source>
</evidence>
<comment type="function">
    <text evidence="2">Functions in two distinct reactions of the de novo folate biosynthetic pathway. Catalyzes the addition of a glutamate residue to dihydropteroate (7,8-dihydropteroate or H2Pte) to form dihydrofolate (7,8-dihydrofolate monoglutamate or H2Pte-Glu). Also catalyzes successive additions of L-glutamate to tetrahydrofolate or 10-formyltetrahydrofolate or 5,10-methylenetetrahydrofolate, leading to folylpolyglutamate derivatives.</text>
</comment>
<evidence type="ECO:0000256" key="14">
    <source>
        <dbReference type="ARBA" id="ARBA00022909"/>
    </source>
</evidence>
<dbReference type="PIRSF" id="PIRSF001563">
    <property type="entry name" value="Folylpolyglu_synth"/>
    <property type="match status" value="1"/>
</dbReference>
<dbReference type="STRING" id="551996.SAMN05192573_102197"/>
<evidence type="ECO:0000256" key="16">
    <source>
        <dbReference type="ARBA" id="ARBA00030592"/>
    </source>
</evidence>
<keyword evidence="10" id="KW-0479">Metal-binding</keyword>
<proteinExistence type="inferred from homology"/>
<dbReference type="PANTHER" id="PTHR11136:SF0">
    <property type="entry name" value="DIHYDROFOLATE SYNTHETASE-RELATED"/>
    <property type="match status" value="1"/>
</dbReference>
<dbReference type="PANTHER" id="PTHR11136">
    <property type="entry name" value="FOLYLPOLYGLUTAMATE SYNTHASE-RELATED"/>
    <property type="match status" value="1"/>
</dbReference>
<dbReference type="EC" id="6.3.2.17" evidence="7"/>
<evidence type="ECO:0000256" key="7">
    <source>
        <dbReference type="ARBA" id="ARBA00013025"/>
    </source>
</evidence>
<evidence type="ECO:0000256" key="18">
    <source>
        <dbReference type="ARBA" id="ARBA00047493"/>
    </source>
</evidence>
<comment type="catalytic activity">
    <reaction evidence="19">
        <text>10-formyltetrahydrofolyl-(gamma-L-Glu)(n) + L-glutamate + ATP = 10-formyltetrahydrofolyl-(gamma-L-Glu)(n+1) + ADP + phosphate + H(+)</text>
        <dbReference type="Rhea" id="RHEA:51904"/>
        <dbReference type="Rhea" id="RHEA-COMP:13088"/>
        <dbReference type="Rhea" id="RHEA-COMP:14300"/>
        <dbReference type="ChEBI" id="CHEBI:15378"/>
        <dbReference type="ChEBI" id="CHEBI:29985"/>
        <dbReference type="ChEBI" id="CHEBI:30616"/>
        <dbReference type="ChEBI" id="CHEBI:43474"/>
        <dbReference type="ChEBI" id="CHEBI:134413"/>
        <dbReference type="ChEBI" id="CHEBI:456216"/>
        <dbReference type="EC" id="6.3.2.17"/>
    </reaction>
</comment>
<comment type="cofactor">
    <cofactor evidence="1">
        <name>Mg(2+)</name>
        <dbReference type="ChEBI" id="CHEBI:18420"/>
    </cofactor>
</comment>
<evidence type="ECO:0000256" key="11">
    <source>
        <dbReference type="ARBA" id="ARBA00022741"/>
    </source>
</evidence>
<keyword evidence="9 22" id="KW-0436">Ligase</keyword>
<sequence length="450" mass="49333">MDYGPWTMDYNQTLQYLYTQLPMFTRDGASAFKKDLTNTLGLCRRLDNPQHKFRSVHVGGTNGKGSTSHMLAAILQTAGYKTGLYTSPHLKDFRERIRINGQMISEQTVVDFVEDHRADFDEIVPSFFEMTVALAFDVFAKEKVDIAVIEVGLGGRLDSTNVITPLLSVITNIGWDHMNMLGDTLQLIAGEKAGIIKPGIPVIIGEQQPEVSNVFIDKAAQTNSNIRFASGEWTISSPEAGKSESRKENEGLLKISAKRNPLGHTSSGLSDFRTFGLDLTGSYQLKNVKTVLSAVDELREQGFAITDEHLDTALKQVKNLTGLHGRWETLSKNPLTICDTGHNPDGIEEVLKNIASVKYNHLHMVIGMVNDKDTGKVLSLLPKDATYYFCKPDIPRGLDAESMKAQAGAHGLIGEAYLSVKEALLSAQKNAANDDLVFVGGSTFVVAEVV</sequence>
<keyword evidence="26" id="KW-1185">Reference proteome</keyword>
<dbReference type="GO" id="GO:0046872">
    <property type="term" value="F:metal ion binding"/>
    <property type="evidence" value="ECO:0007669"/>
    <property type="project" value="UniProtKB-KW"/>
</dbReference>
<evidence type="ECO:0000259" key="23">
    <source>
        <dbReference type="Pfam" id="PF02875"/>
    </source>
</evidence>
<comment type="pathway">
    <text evidence="3">Cofactor biosynthesis; tetrahydrofolate biosynthesis; 7,8-dihydrofolate from 2-amino-4-hydroxy-6-hydroxymethyl-7,8-dihydropteridine diphosphate and 4-aminobenzoate: step 2/2.</text>
</comment>
<evidence type="ECO:0000256" key="8">
    <source>
        <dbReference type="ARBA" id="ARBA00019357"/>
    </source>
</evidence>
<organism evidence="25 26">
    <name type="scientific">Mucilaginibacter gossypii</name>
    <dbReference type="NCBI Taxonomy" id="551996"/>
    <lineage>
        <taxon>Bacteria</taxon>
        <taxon>Pseudomonadati</taxon>
        <taxon>Bacteroidota</taxon>
        <taxon>Sphingobacteriia</taxon>
        <taxon>Sphingobacteriales</taxon>
        <taxon>Sphingobacteriaceae</taxon>
        <taxon>Mucilaginibacter</taxon>
    </lineage>
</organism>
<keyword evidence="12 22" id="KW-0067">ATP-binding</keyword>
<evidence type="ECO:0000256" key="1">
    <source>
        <dbReference type="ARBA" id="ARBA00001946"/>
    </source>
</evidence>
<dbReference type="GO" id="GO:0004326">
    <property type="term" value="F:tetrahydrofolylpolyglutamate synthase activity"/>
    <property type="evidence" value="ECO:0007669"/>
    <property type="project" value="UniProtKB-EC"/>
</dbReference>
<dbReference type="PROSITE" id="PS01012">
    <property type="entry name" value="FOLYLPOLYGLU_SYNT_2"/>
    <property type="match status" value="1"/>
</dbReference>
<dbReference type="Pfam" id="PF08245">
    <property type="entry name" value="Mur_ligase_M"/>
    <property type="match status" value="1"/>
</dbReference>
<dbReference type="GO" id="GO:0005737">
    <property type="term" value="C:cytoplasm"/>
    <property type="evidence" value="ECO:0007669"/>
    <property type="project" value="TreeGrafter"/>
</dbReference>
<evidence type="ECO:0000256" key="9">
    <source>
        <dbReference type="ARBA" id="ARBA00022598"/>
    </source>
</evidence>
<evidence type="ECO:0000256" key="4">
    <source>
        <dbReference type="ARBA" id="ARBA00005150"/>
    </source>
</evidence>
<dbReference type="InterPro" id="IPR018109">
    <property type="entry name" value="Folylpolyglutamate_synth_CS"/>
</dbReference>
<evidence type="ECO:0000256" key="5">
    <source>
        <dbReference type="ARBA" id="ARBA00008276"/>
    </source>
</evidence>
<dbReference type="Pfam" id="PF02875">
    <property type="entry name" value="Mur_ligase_C"/>
    <property type="match status" value="1"/>
</dbReference>
<evidence type="ECO:0000256" key="17">
    <source>
        <dbReference type="ARBA" id="ARBA00032510"/>
    </source>
</evidence>
<evidence type="ECO:0000256" key="22">
    <source>
        <dbReference type="PIRNR" id="PIRNR001563"/>
    </source>
</evidence>
<evidence type="ECO:0000256" key="6">
    <source>
        <dbReference type="ARBA" id="ARBA00013023"/>
    </source>
</evidence>
<evidence type="ECO:0000313" key="26">
    <source>
        <dbReference type="Proteomes" id="UP000199705"/>
    </source>
</evidence>
<comment type="pathway">
    <text evidence="4">Cofactor biosynthesis; tetrahydrofolylpolyglutamate biosynthesis.</text>
</comment>
<keyword evidence="14" id="KW-0289">Folate biosynthesis</keyword>
<reference evidence="26" key="1">
    <citation type="submission" date="2016-10" db="EMBL/GenBank/DDBJ databases">
        <authorList>
            <person name="Varghese N."/>
            <person name="Submissions S."/>
        </authorList>
    </citation>
    <scope>NUCLEOTIDE SEQUENCE [LARGE SCALE GENOMIC DNA]</scope>
    <source>
        <strain evidence="26">Gh-67</strain>
    </source>
</reference>
<evidence type="ECO:0000256" key="2">
    <source>
        <dbReference type="ARBA" id="ARBA00002714"/>
    </source>
</evidence>
<dbReference type="FunFam" id="3.40.1190.10:FF:000011">
    <property type="entry name" value="Folylpolyglutamate synthase/dihydrofolate synthase"/>
    <property type="match status" value="1"/>
</dbReference>
<dbReference type="Gene3D" id="3.90.190.20">
    <property type="entry name" value="Mur ligase, C-terminal domain"/>
    <property type="match status" value="1"/>
</dbReference>
<dbReference type="GO" id="GO:0005524">
    <property type="term" value="F:ATP binding"/>
    <property type="evidence" value="ECO:0007669"/>
    <property type="project" value="UniProtKB-KW"/>
</dbReference>
<evidence type="ECO:0000313" key="25">
    <source>
        <dbReference type="EMBL" id="SDG08298.1"/>
    </source>
</evidence>
<keyword evidence="11 22" id="KW-0547">Nucleotide-binding</keyword>
<keyword evidence="13" id="KW-0460">Magnesium</keyword>
<dbReference type="GO" id="GO:0046656">
    <property type="term" value="P:folic acid biosynthetic process"/>
    <property type="evidence" value="ECO:0007669"/>
    <property type="project" value="UniProtKB-KW"/>
</dbReference>
<accession>A0A1G7RBZ8</accession>
<evidence type="ECO:0000256" key="3">
    <source>
        <dbReference type="ARBA" id="ARBA00004799"/>
    </source>
</evidence>
<feature type="domain" description="Mur ligase central" evidence="24">
    <location>
        <begin position="58"/>
        <end position="225"/>
    </location>
</feature>
<evidence type="ECO:0000256" key="12">
    <source>
        <dbReference type="ARBA" id="ARBA00022840"/>
    </source>
</evidence>
<dbReference type="EC" id="6.3.2.12" evidence="6"/>
<dbReference type="SUPFAM" id="SSF53244">
    <property type="entry name" value="MurD-like peptide ligases, peptide-binding domain"/>
    <property type="match status" value="1"/>
</dbReference>
<comment type="catalytic activity">
    <reaction evidence="21">
        <text>7,8-dihydropteroate + L-glutamate + ATP = 7,8-dihydrofolate + ADP + phosphate + H(+)</text>
        <dbReference type="Rhea" id="RHEA:23584"/>
        <dbReference type="ChEBI" id="CHEBI:15378"/>
        <dbReference type="ChEBI" id="CHEBI:17839"/>
        <dbReference type="ChEBI" id="CHEBI:29985"/>
        <dbReference type="ChEBI" id="CHEBI:30616"/>
        <dbReference type="ChEBI" id="CHEBI:43474"/>
        <dbReference type="ChEBI" id="CHEBI:57451"/>
        <dbReference type="ChEBI" id="CHEBI:456216"/>
        <dbReference type="EC" id="6.3.2.12"/>
    </reaction>
</comment>
<dbReference type="InterPro" id="IPR036565">
    <property type="entry name" value="Mur-like_cat_sf"/>
</dbReference>
<dbReference type="Gene3D" id="3.40.1190.10">
    <property type="entry name" value="Mur-like, catalytic domain"/>
    <property type="match status" value="1"/>
</dbReference>
<evidence type="ECO:0000256" key="19">
    <source>
        <dbReference type="ARBA" id="ARBA00047808"/>
    </source>
</evidence>
<evidence type="ECO:0000256" key="15">
    <source>
        <dbReference type="ARBA" id="ARBA00030048"/>
    </source>
</evidence>
<dbReference type="RefSeq" id="WP_256337341.1">
    <property type="nucleotide sequence ID" value="NZ_FNCG01000002.1"/>
</dbReference>
<evidence type="ECO:0000256" key="13">
    <source>
        <dbReference type="ARBA" id="ARBA00022842"/>
    </source>
</evidence>
<dbReference type="InterPro" id="IPR004101">
    <property type="entry name" value="Mur_ligase_C"/>
</dbReference>
<comment type="catalytic activity">
    <reaction evidence="18">
        <text>(6S)-5,6,7,8-tetrahydrofolyl-(gamma-L-Glu)(n) + L-glutamate + ATP = (6S)-5,6,7,8-tetrahydrofolyl-(gamma-L-Glu)(n+1) + ADP + phosphate + H(+)</text>
        <dbReference type="Rhea" id="RHEA:10580"/>
        <dbReference type="Rhea" id="RHEA-COMP:14738"/>
        <dbReference type="Rhea" id="RHEA-COMP:14740"/>
        <dbReference type="ChEBI" id="CHEBI:15378"/>
        <dbReference type="ChEBI" id="CHEBI:29985"/>
        <dbReference type="ChEBI" id="CHEBI:30616"/>
        <dbReference type="ChEBI" id="CHEBI:43474"/>
        <dbReference type="ChEBI" id="CHEBI:141005"/>
        <dbReference type="ChEBI" id="CHEBI:456216"/>
        <dbReference type="EC" id="6.3.2.17"/>
    </reaction>
</comment>
<dbReference type="GO" id="GO:0008841">
    <property type="term" value="F:dihydrofolate synthase activity"/>
    <property type="evidence" value="ECO:0007669"/>
    <property type="project" value="UniProtKB-EC"/>
</dbReference>
<gene>
    <name evidence="25" type="ORF">SAMN05192573_102197</name>
</gene>
<dbReference type="AlphaFoldDB" id="A0A1G7RBZ8"/>